<dbReference type="InterPro" id="IPR007085">
    <property type="entry name" value="DNA/pantothenate-metab_flavo_C"/>
</dbReference>
<dbReference type="InterPro" id="IPR005252">
    <property type="entry name" value="CoaBC"/>
</dbReference>
<comment type="similarity">
    <text evidence="3 4">In the N-terminal section; belongs to the HFCD (homo-oligomeric flavin containing Cys decarboxylase) superfamily.</text>
</comment>
<dbReference type="PANTHER" id="PTHR14359">
    <property type="entry name" value="HOMO-OLIGOMERIC FLAVIN CONTAINING CYS DECARBOXYLASE FAMILY"/>
    <property type="match status" value="1"/>
</dbReference>
<dbReference type="GO" id="GO:0071513">
    <property type="term" value="C:phosphopantothenoylcysteine decarboxylase complex"/>
    <property type="evidence" value="ECO:0007669"/>
    <property type="project" value="TreeGrafter"/>
</dbReference>
<dbReference type="EMBL" id="CP002116">
    <property type="protein sequence ID" value="ADK80846.1"/>
    <property type="molecule type" value="Genomic_DNA"/>
</dbReference>
<dbReference type="Pfam" id="PF02441">
    <property type="entry name" value="Flavoprotein"/>
    <property type="match status" value="1"/>
</dbReference>
<dbReference type="RefSeq" id="WP_013254310.1">
    <property type="nucleotide sequence ID" value="NC_014364.1"/>
</dbReference>
<keyword evidence="2 3" id="KW-0456">Lyase</keyword>
<feature type="domain" description="DNA/pantothenate metabolism flavoprotein C-terminal" evidence="6">
    <location>
        <begin position="199"/>
        <end position="413"/>
    </location>
</feature>
<dbReference type="GO" id="GO:0004633">
    <property type="term" value="F:phosphopantothenoylcysteine decarboxylase activity"/>
    <property type="evidence" value="ECO:0007669"/>
    <property type="project" value="UniProtKB-UniRule"/>
</dbReference>
<dbReference type="GO" id="GO:0046872">
    <property type="term" value="F:metal ion binding"/>
    <property type="evidence" value="ECO:0007669"/>
    <property type="project" value="UniProtKB-KW"/>
</dbReference>
<keyword evidence="8" id="KW-1185">Reference proteome</keyword>
<evidence type="ECO:0000259" key="6">
    <source>
        <dbReference type="Pfam" id="PF04127"/>
    </source>
</evidence>
<reference evidence="7 8" key="1">
    <citation type="journal article" date="2010" name="Stand. Genomic Sci.">
        <title>Complete genome sequence of Spirochaeta smaragdinae type strain (SEBR 4228).</title>
        <authorList>
            <person name="Mavromatis K."/>
            <person name="Yasawong M."/>
            <person name="Chertkov O."/>
            <person name="Lapidus A."/>
            <person name="Lucas S."/>
            <person name="Nolan M."/>
            <person name="Del Rio T.G."/>
            <person name="Tice H."/>
            <person name="Cheng J.F."/>
            <person name="Pitluck S."/>
            <person name="Liolios K."/>
            <person name="Ivanova N."/>
            <person name="Tapia R."/>
            <person name="Han C."/>
            <person name="Bruce D."/>
            <person name="Goodwin L."/>
            <person name="Pati A."/>
            <person name="Chen A."/>
            <person name="Palaniappan K."/>
            <person name="Land M."/>
            <person name="Hauser L."/>
            <person name="Chang Y.J."/>
            <person name="Jeffries C.D."/>
            <person name="Detter J.C."/>
            <person name="Rohde M."/>
            <person name="Brambilla E."/>
            <person name="Spring S."/>
            <person name="Goker M."/>
            <person name="Sikorski J."/>
            <person name="Woyke T."/>
            <person name="Bristow J."/>
            <person name="Eisen J.A."/>
            <person name="Markowitz V."/>
            <person name="Hugenholtz P."/>
            <person name="Klenk H.P."/>
            <person name="Kyrpides N.C."/>
        </authorList>
    </citation>
    <scope>NUCLEOTIDE SEQUENCE [LARGE SCALE GENOMIC DNA]</scope>
    <source>
        <strain evidence="8">DSM 11293 / JCM 15392 / SEBR 4228</strain>
    </source>
</reference>
<comment type="function">
    <text evidence="3">Catalyzes two sequential steps in the biosynthesis of coenzyme A. In the first step cysteine is conjugated to 4'-phosphopantothenate to form 4-phosphopantothenoylcysteine. In the second step the latter compound is decarboxylated to form 4'-phosphopantotheine.</text>
</comment>
<dbReference type="UniPathway" id="UPA00241">
    <property type="reaction ID" value="UER00353"/>
</dbReference>
<comment type="catalytic activity">
    <reaction evidence="3 4">
        <text>(R)-4'-phosphopantothenate + L-cysteine + CTP = N-[(R)-4-phosphopantothenoyl]-L-cysteine + CMP + diphosphate + H(+)</text>
        <dbReference type="Rhea" id="RHEA:19397"/>
        <dbReference type="ChEBI" id="CHEBI:10986"/>
        <dbReference type="ChEBI" id="CHEBI:15378"/>
        <dbReference type="ChEBI" id="CHEBI:33019"/>
        <dbReference type="ChEBI" id="CHEBI:35235"/>
        <dbReference type="ChEBI" id="CHEBI:37563"/>
        <dbReference type="ChEBI" id="CHEBI:59458"/>
        <dbReference type="ChEBI" id="CHEBI:60377"/>
        <dbReference type="EC" id="6.3.2.5"/>
    </reaction>
</comment>
<dbReference type="STRING" id="573413.Spirs_1719"/>
<feature type="binding site" evidence="3">
    <location>
        <position position="294"/>
    </location>
    <ligand>
        <name>CTP</name>
        <dbReference type="ChEBI" id="CHEBI:37563"/>
    </ligand>
</feature>
<feature type="binding site" evidence="3">
    <location>
        <position position="304"/>
    </location>
    <ligand>
        <name>CTP</name>
        <dbReference type="ChEBI" id="CHEBI:37563"/>
    </ligand>
</feature>
<comment type="cofactor">
    <cofactor evidence="3">
        <name>FMN</name>
        <dbReference type="ChEBI" id="CHEBI:58210"/>
    </cofactor>
    <text evidence="3">Binds 1 FMN per subunit.</text>
</comment>
<dbReference type="Gene3D" id="3.40.50.10300">
    <property type="entry name" value="CoaB-like"/>
    <property type="match status" value="1"/>
</dbReference>
<dbReference type="EC" id="4.1.1.36" evidence="3"/>
<dbReference type="AlphaFoldDB" id="E1R681"/>
<evidence type="ECO:0000313" key="8">
    <source>
        <dbReference type="Proteomes" id="UP000002318"/>
    </source>
</evidence>
<gene>
    <name evidence="3" type="primary">coaBC</name>
    <name evidence="7" type="ordered locus">Spirs_1719</name>
</gene>
<dbReference type="GO" id="GO:0015941">
    <property type="term" value="P:pantothenate catabolic process"/>
    <property type="evidence" value="ECO:0007669"/>
    <property type="project" value="InterPro"/>
</dbReference>
<comment type="pathway">
    <text evidence="3 4">Cofactor biosynthesis; coenzyme A biosynthesis; CoA from (R)-pantothenate: step 3/5.</text>
</comment>
<comment type="similarity">
    <text evidence="3 4">In the C-terminal section; belongs to the PPC synthetase family.</text>
</comment>
<evidence type="ECO:0000256" key="1">
    <source>
        <dbReference type="ARBA" id="ARBA00022793"/>
    </source>
</evidence>
<proteinExistence type="inferred from homology"/>
<keyword evidence="3" id="KW-0511">Multifunctional enzyme</keyword>
<dbReference type="GO" id="GO:0010181">
    <property type="term" value="F:FMN binding"/>
    <property type="evidence" value="ECO:0007669"/>
    <property type="project" value="UniProtKB-UniRule"/>
</dbReference>
<evidence type="ECO:0000256" key="3">
    <source>
        <dbReference type="HAMAP-Rule" id="MF_02225"/>
    </source>
</evidence>
<comment type="pathway">
    <text evidence="3 4">Cofactor biosynthesis; coenzyme A biosynthesis; CoA from (R)-pantothenate: step 2/5.</text>
</comment>
<dbReference type="NCBIfam" id="TIGR00521">
    <property type="entry name" value="coaBC_dfp"/>
    <property type="match status" value="1"/>
</dbReference>
<evidence type="ECO:0000256" key="4">
    <source>
        <dbReference type="RuleBase" id="RU364078"/>
    </source>
</evidence>
<evidence type="ECO:0000313" key="7">
    <source>
        <dbReference type="EMBL" id="ADK80846.1"/>
    </source>
</evidence>
<feature type="binding site" evidence="3">
    <location>
        <position position="339"/>
    </location>
    <ligand>
        <name>CTP</name>
        <dbReference type="ChEBI" id="CHEBI:37563"/>
    </ligand>
</feature>
<organism evidence="7 8">
    <name type="scientific">Sediminispirochaeta smaragdinae (strain DSM 11293 / JCM 15392 / SEBR 4228)</name>
    <name type="common">Spirochaeta smaragdinae</name>
    <dbReference type="NCBI Taxonomy" id="573413"/>
    <lineage>
        <taxon>Bacteria</taxon>
        <taxon>Pseudomonadati</taxon>
        <taxon>Spirochaetota</taxon>
        <taxon>Spirochaetia</taxon>
        <taxon>Spirochaetales</taxon>
        <taxon>Spirochaetaceae</taxon>
        <taxon>Sediminispirochaeta</taxon>
    </lineage>
</organism>
<keyword evidence="3" id="KW-0460">Magnesium</keyword>
<dbReference type="EC" id="6.3.2.5" evidence="3"/>
<dbReference type="GO" id="GO:0015937">
    <property type="term" value="P:coenzyme A biosynthetic process"/>
    <property type="evidence" value="ECO:0007669"/>
    <property type="project" value="UniProtKB-UniRule"/>
</dbReference>
<name>E1R681_SEDSS</name>
<dbReference type="InterPro" id="IPR035929">
    <property type="entry name" value="CoaB-like_sf"/>
</dbReference>
<dbReference type="HOGENOM" id="CLU_033319_0_3_12"/>
<feature type="domain" description="Flavoprotein" evidence="5">
    <location>
        <begin position="22"/>
        <end position="185"/>
    </location>
</feature>
<feature type="region of interest" description="Phosphopantothenoylcysteine decarboxylase" evidence="3">
    <location>
        <begin position="1"/>
        <end position="203"/>
    </location>
</feature>
<evidence type="ECO:0000256" key="2">
    <source>
        <dbReference type="ARBA" id="ARBA00023239"/>
    </source>
</evidence>
<comment type="catalytic activity">
    <reaction evidence="3 4">
        <text>N-[(R)-4-phosphopantothenoyl]-L-cysteine + H(+) = (R)-4'-phosphopantetheine + CO2</text>
        <dbReference type="Rhea" id="RHEA:16793"/>
        <dbReference type="ChEBI" id="CHEBI:15378"/>
        <dbReference type="ChEBI" id="CHEBI:16526"/>
        <dbReference type="ChEBI" id="CHEBI:59458"/>
        <dbReference type="ChEBI" id="CHEBI:61723"/>
        <dbReference type="EC" id="4.1.1.36"/>
    </reaction>
</comment>
<dbReference type="InterPro" id="IPR036551">
    <property type="entry name" value="Flavin_trans-like"/>
</dbReference>
<dbReference type="KEGG" id="ssm:Spirs_1719"/>
<evidence type="ECO:0000259" key="5">
    <source>
        <dbReference type="Pfam" id="PF02441"/>
    </source>
</evidence>
<dbReference type="HAMAP" id="MF_02225">
    <property type="entry name" value="CoaBC"/>
    <property type="match status" value="1"/>
</dbReference>
<accession>E1R681</accession>
<keyword evidence="1 3" id="KW-0210">Decarboxylase</keyword>
<dbReference type="SUPFAM" id="SSF102645">
    <property type="entry name" value="CoaB-like"/>
    <property type="match status" value="1"/>
</dbReference>
<sequence>MSMNNHPSKDIIGTASDCLSGKRIALGICGSVGAVKSPELARQLMRHGADVYPVMTEAACGIIHPDLMEWATGHETITKLTGKIEHVALAGDVPEKIDLLLIAPSTANTIGKIAAGIDDTTVTTLATTAIGQGIPLLIVPAMHEPMWRHPMVVQNIASLRKLGISVLDPKIEEGKAKIPDPDTIFHAALPLLLQNSAPLSGKHVVVTAGRTVEYIDPVRVITNNASGRMGMAIARTAMLSGARVTVLAGKIGVKPPAGVELIRCDTSESLLAASKRILDKKDVDIYVAAAAVGDWQCDSVSSTKISTHGRKELNLTLTPTPKILDRIKELSPKTYLIAFRALHKVSEEELRKDALARMKKASADMIAVNDVSKEGSGFETETNQLHLFFKDGEEIDLPLSLKDAAARRLLLEAARRLGS</sequence>
<keyword evidence="3 4" id="KW-0288">FMN</keyword>
<keyword evidence="3 4" id="KW-0285">Flavoprotein</keyword>
<comment type="cofactor">
    <cofactor evidence="3">
        <name>Mg(2+)</name>
        <dbReference type="ChEBI" id="CHEBI:18420"/>
    </cofactor>
</comment>
<dbReference type="GO" id="GO:0004632">
    <property type="term" value="F:phosphopantothenate--cysteine ligase activity"/>
    <property type="evidence" value="ECO:0007669"/>
    <property type="project" value="UniProtKB-UniRule"/>
</dbReference>
<comment type="function">
    <text evidence="4">Catalyzes two steps in the biosynthesis of coenzyme A. In the first step cysteine is conjugated to 4'-phosphopantothenate to form 4-phosphopantothenoylcysteine, in the latter compound is decarboxylated to form 4'-phosphopantotheine.</text>
</comment>
<dbReference type="Gene3D" id="3.40.50.1950">
    <property type="entry name" value="Flavin prenyltransferase-like"/>
    <property type="match status" value="1"/>
</dbReference>
<dbReference type="Pfam" id="PF04127">
    <property type="entry name" value="DFP"/>
    <property type="match status" value="1"/>
</dbReference>
<dbReference type="OrthoDB" id="9802554at2"/>
<dbReference type="eggNOG" id="COG0452">
    <property type="taxonomic scope" value="Bacteria"/>
</dbReference>
<protein>
    <recommendedName>
        <fullName evidence="3">Coenzyme A biosynthesis bifunctional protein CoaBC</fullName>
    </recommendedName>
    <alternativeName>
        <fullName evidence="3">DNA/pantothenate metabolism flavoprotein</fullName>
    </alternativeName>
    <alternativeName>
        <fullName evidence="3">Phosphopantothenoylcysteine synthetase/decarboxylase</fullName>
        <shortName evidence="3">PPCS-PPCDC</shortName>
    </alternativeName>
    <domain>
        <recommendedName>
            <fullName evidence="3">Phosphopantothenoylcysteine decarboxylase</fullName>
            <shortName evidence="3">PPC decarboxylase</shortName>
            <shortName evidence="3">PPC-DC</shortName>
            <ecNumber evidence="3">4.1.1.36</ecNumber>
        </recommendedName>
        <alternativeName>
            <fullName evidence="3">CoaC</fullName>
        </alternativeName>
    </domain>
    <domain>
        <recommendedName>
            <fullName evidence="3">Phosphopantothenate--cysteine ligase</fullName>
            <ecNumber evidence="3">6.3.2.5</ecNumber>
        </recommendedName>
        <alternativeName>
            <fullName evidence="3">CoaB</fullName>
        </alternativeName>
        <alternativeName>
            <fullName evidence="3">Phosphopantothenoylcysteine synthetase</fullName>
            <shortName evidence="3">PPC synthetase</shortName>
            <shortName evidence="3">PPC-S</shortName>
        </alternativeName>
    </domain>
</protein>
<dbReference type="Proteomes" id="UP000002318">
    <property type="component" value="Chromosome"/>
</dbReference>
<keyword evidence="3" id="KW-0479">Metal-binding</keyword>
<dbReference type="PANTHER" id="PTHR14359:SF6">
    <property type="entry name" value="PHOSPHOPANTOTHENOYLCYSTEINE DECARBOXYLASE"/>
    <property type="match status" value="1"/>
</dbReference>
<dbReference type="InterPro" id="IPR003382">
    <property type="entry name" value="Flavoprotein"/>
</dbReference>
<feature type="region of interest" description="Phosphopantothenate--cysteine ligase" evidence="3">
    <location>
        <begin position="204"/>
        <end position="419"/>
    </location>
</feature>
<keyword evidence="3 4" id="KW-0436">Ligase</keyword>
<comment type="caution">
    <text evidence="3">Lacks conserved residue(s) required for the propagation of feature annotation.</text>
</comment>
<dbReference type="SUPFAM" id="SSF52507">
    <property type="entry name" value="Homo-oligomeric flavin-containing Cys decarboxylases, HFCD"/>
    <property type="match status" value="1"/>
</dbReference>